<dbReference type="KEGG" id="xor:XOC_3428"/>
<organism evidence="4 5">
    <name type="scientific">Xanthomonas oryzae pv. oryzicola (strain BLS256)</name>
    <dbReference type="NCBI Taxonomy" id="383407"/>
    <lineage>
        <taxon>Bacteria</taxon>
        <taxon>Pseudomonadati</taxon>
        <taxon>Pseudomonadota</taxon>
        <taxon>Gammaproteobacteria</taxon>
        <taxon>Lysobacterales</taxon>
        <taxon>Lysobacteraceae</taxon>
        <taxon>Xanthomonas</taxon>
    </lineage>
</organism>
<dbReference type="HOGENOM" id="CLU_2959801_0_0_6"/>
<name>G7TDJ4_XANOB</name>
<evidence type="ECO:0000256" key="3">
    <source>
        <dbReference type="ARBA" id="ARBA00023295"/>
    </source>
</evidence>
<dbReference type="InterPro" id="IPR023296">
    <property type="entry name" value="Glyco_hydro_beta-prop_sf"/>
</dbReference>
<comment type="similarity">
    <text evidence="1">Belongs to the glycosyl hydrolase 43 family.</text>
</comment>
<evidence type="ECO:0000256" key="1">
    <source>
        <dbReference type="ARBA" id="ARBA00009865"/>
    </source>
</evidence>
<dbReference type="EMBL" id="CP003057">
    <property type="protein sequence ID" value="AEQ97522.1"/>
    <property type="molecule type" value="Genomic_DNA"/>
</dbReference>
<dbReference type="eggNOG" id="COG3507">
    <property type="taxonomic scope" value="Bacteria"/>
</dbReference>
<protein>
    <submittedName>
        <fullName evidence="4">Xylosidase</fullName>
    </submittedName>
</protein>
<keyword evidence="2" id="KW-0378">Hydrolase</keyword>
<keyword evidence="3" id="KW-0326">Glycosidase</keyword>
<dbReference type="AlphaFoldDB" id="G7TDJ4"/>
<dbReference type="GO" id="GO:0005975">
    <property type="term" value="P:carbohydrate metabolic process"/>
    <property type="evidence" value="ECO:0007669"/>
    <property type="project" value="InterPro"/>
</dbReference>
<evidence type="ECO:0000313" key="5">
    <source>
        <dbReference type="Proteomes" id="UP000008851"/>
    </source>
</evidence>
<dbReference type="Proteomes" id="UP000008851">
    <property type="component" value="Chromosome"/>
</dbReference>
<reference evidence="4 5" key="1">
    <citation type="journal article" date="2011" name="J. Bacteriol.">
        <title>Two new complete genome sequences offer insight into host and tissue specificity of plant pathogenic Xanthomonas spp.</title>
        <authorList>
            <person name="Bogdanove A.J."/>
            <person name="Koebnik R."/>
            <person name="Lu H."/>
            <person name="Furutani A."/>
            <person name="Angiuoli S.V."/>
            <person name="Patil P.B."/>
            <person name="Van Sluys M.A."/>
            <person name="Ryan R.P."/>
            <person name="Meyer D.F."/>
            <person name="Han S.W."/>
            <person name="Aparna G."/>
            <person name="Rajaram M."/>
            <person name="Delcher A.L."/>
            <person name="Phillippy A.M."/>
            <person name="Puiu D."/>
            <person name="Schatz M.C."/>
            <person name="Shumway M."/>
            <person name="Sommer D.D."/>
            <person name="Trapnell C."/>
            <person name="Benahmed F."/>
            <person name="Dimitrov G."/>
            <person name="Madupu R."/>
            <person name="Radune D."/>
            <person name="Sullivan S."/>
            <person name="Jha G."/>
            <person name="Ishihara H."/>
            <person name="Lee S.W."/>
            <person name="Pandey A."/>
            <person name="Sharma V."/>
            <person name="Sriariyanun M."/>
            <person name="Szurek B."/>
            <person name="Vera-Cruz C.M."/>
            <person name="Dorman K.S."/>
            <person name="Ronald P.C."/>
            <person name="Verdier V."/>
            <person name="Dow J.M."/>
            <person name="Sonti R.V."/>
            <person name="Tsuge S."/>
            <person name="Brendel V.P."/>
            <person name="Rabinowicz P.D."/>
            <person name="Leach J.E."/>
            <person name="White F.F."/>
            <person name="Salzberg S.L."/>
        </authorList>
    </citation>
    <scope>NUCLEOTIDE SEQUENCE [LARGE SCALE GENOMIC DNA]</scope>
    <source>
        <strain evidence="4 5">BLS256</strain>
    </source>
</reference>
<evidence type="ECO:0000313" key="4">
    <source>
        <dbReference type="EMBL" id="AEQ97522.1"/>
    </source>
</evidence>
<proteinExistence type="inferred from homology"/>
<dbReference type="InterPro" id="IPR006710">
    <property type="entry name" value="Glyco_hydro_43"/>
</dbReference>
<dbReference type="Pfam" id="PF04616">
    <property type="entry name" value="Glyco_hydro_43"/>
    <property type="match status" value="1"/>
</dbReference>
<gene>
    <name evidence="4" type="ORF">XOC_3428</name>
</gene>
<dbReference type="GO" id="GO:0004553">
    <property type="term" value="F:hydrolase activity, hydrolyzing O-glycosyl compounds"/>
    <property type="evidence" value="ECO:0007669"/>
    <property type="project" value="InterPro"/>
</dbReference>
<dbReference type="Gene3D" id="2.115.10.20">
    <property type="entry name" value="Glycosyl hydrolase domain, family 43"/>
    <property type="match status" value="1"/>
</dbReference>
<dbReference type="SUPFAM" id="SSF75005">
    <property type="entry name" value="Arabinanase/levansucrase/invertase"/>
    <property type="match status" value="1"/>
</dbReference>
<sequence length="59" mass="6716">MIYRNRQIARPYETWSGNPVLTQRDLDPSRNAPITSAGHAQFVELKDDSGWAVFLATRP</sequence>
<evidence type="ECO:0000256" key="2">
    <source>
        <dbReference type="ARBA" id="ARBA00022801"/>
    </source>
</evidence>
<accession>G7TDJ4</accession>